<evidence type="ECO:0000259" key="12">
    <source>
        <dbReference type="PROSITE" id="PS52014"/>
    </source>
</evidence>
<keyword evidence="4" id="KW-0863">Zinc-finger</keyword>
<dbReference type="Gene3D" id="4.10.320.30">
    <property type="match status" value="1"/>
</dbReference>
<dbReference type="Proteomes" id="UP000694865">
    <property type="component" value="Unplaced"/>
</dbReference>
<evidence type="ECO:0000313" key="13">
    <source>
        <dbReference type="Proteomes" id="UP000694865"/>
    </source>
</evidence>
<keyword evidence="6" id="KW-0156">Chromatin regulator</keyword>
<dbReference type="SUPFAM" id="SSF103637">
    <property type="entry name" value="CCHHC domain"/>
    <property type="match status" value="1"/>
</dbReference>
<name>A0ABM0MY67_SACKO</name>
<feature type="compositionally biased region" description="Polar residues" evidence="10">
    <location>
        <begin position="502"/>
        <end position="511"/>
    </location>
</feature>
<dbReference type="Pfam" id="PF00538">
    <property type="entry name" value="Linker_histone"/>
    <property type="match status" value="1"/>
</dbReference>
<feature type="compositionally biased region" description="Polar residues" evidence="10">
    <location>
        <begin position="330"/>
        <end position="354"/>
    </location>
</feature>
<feature type="region of interest" description="Disordered" evidence="10">
    <location>
        <begin position="531"/>
        <end position="632"/>
    </location>
</feature>
<feature type="region of interest" description="Disordered" evidence="10">
    <location>
        <begin position="155"/>
        <end position="233"/>
    </location>
</feature>
<keyword evidence="9" id="KW-0539">Nucleus</keyword>
<evidence type="ECO:0000256" key="4">
    <source>
        <dbReference type="ARBA" id="ARBA00022771"/>
    </source>
</evidence>
<evidence type="ECO:0000256" key="9">
    <source>
        <dbReference type="ARBA" id="ARBA00023242"/>
    </source>
</evidence>
<feature type="compositionally biased region" description="Polar residues" evidence="10">
    <location>
        <begin position="569"/>
        <end position="591"/>
    </location>
</feature>
<evidence type="ECO:0000256" key="10">
    <source>
        <dbReference type="SAM" id="MobiDB-lite"/>
    </source>
</evidence>
<dbReference type="InterPro" id="IPR036388">
    <property type="entry name" value="WH-like_DNA-bd_sf"/>
</dbReference>
<evidence type="ECO:0000256" key="7">
    <source>
        <dbReference type="ARBA" id="ARBA00023015"/>
    </source>
</evidence>
<protein>
    <submittedName>
        <fullName evidence="14">Histone acetyltransferase KAT6B-like</fullName>
    </submittedName>
</protein>
<evidence type="ECO:0000256" key="3">
    <source>
        <dbReference type="ARBA" id="ARBA00022723"/>
    </source>
</evidence>
<dbReference type="PROSITE" id="PS51504">
    <property type="entry name" value="H15"/>
    <property type="match status" value="1"/>
</dbReference>
<dbReference type="Pfam" id="PF01530">
    <property type="entry name" value="zf-C2HC"/>
    <property type="match status" value="1"/>
</dbReference>
<dbReference type="PROSITE" id="PS52014">
    <property type="entry name" value="SAMD1_WH"/>
    <property type="match status" value="1"/>
</dbReference>
<keyword evidence="2" id="KW-0597">Phosphoprotein</keyword>
<dbReference type="GeneID" id="102805957"/>
<feature type="region of interest" description="Disordered" evidence="10">
    <location>
        <begin position="413"/>
        <end position="511"/>
    </location>
</feature>
<evidence type="ECO:0000313" key="14">
    <source>
        <dbReference type="RefSeq" id="XP_006824958.1"/>
    </source>
</evidence>
<dbReference type="InterPro" id="IPR036060">
    <property type="entry name" value="Znf_C2H2C_sf"/>
</dbReference>
<dbReference type="SUPFAM" id="SSF46785">
    <property type="entry name" value="Winged helix' DNA-binding domain"/>
    <property type="match status" value="1"/>
</dbReference>
<proteinExistence type="predicted"/>
<keyword evidence="7" id="KW-0805">Transcription regulation</keyword>
<comment type="subcellular location">
    <subcellularLocation>
        <location evidence="1">Nucleus</location>
    </subcellularLocation>
</comment>
<dbReference type="InterPro" id="IPR005818">
    <property type="entry name" value="Histone_H1/H5_H15"/>
</dbReference>
<feature type="compositionally biased region" description="Low complexity" evidence="10">
    <location>
        <begin position="435"/>
        <end position="454"/>
    </location>
</feature>
<dbReference type="RefSeq" id="XP_006824958.1">
    <property type="nucleotide sequence ID" value="XM_006824895.1"/>
</dbReference>
<keyword evidence="3" id="KW-0479">Metal-binding</keyword>
<dbReference type="Pfam" id="PF21524">
    <property type="entry name" value="SAMD1_WH"/>
    <property type="match status" value="1"/>
</dbReference>
<evidence type="ECO:0000259" key="11">
    <source>
        <dbReference type="PROSITE" id="PS51504"/>
    </source>
</evidence>
<feature type="compositionally biased region" description="Low complexity" evidence="10">
    <location>
        <begin position="179"/>
        <end position="200"/>
    </location>
</feature>
<dbReference type="InterPro" id="IPR002515">
    <property type="entry name" value="Znf_C2H2C"/>
</dbReference>
<evidence type="ECO:0000256" key="2">
    <source>
        <dbReference type="ARBA" id="ARBA00022553"/>
    </source>
</evidence>
<feature type="domain" description="SAMD1-like winged helix (WH)" evidence="12">
    <location>
        <begin position="2"/>
        <end position="78"/>
    </location>
</feature>
<accession>A0ABM0MY67</accession>
<dbReference type="InterPro" id="IPR048589">
    <property type="entry name" value="SAMD1-like_WH"/>
</dbReference>
<gene>
    <name evidence="14" type="primary">LOC102805957</name>
</gene>
<sequence length="652" mass="70761">MVRERESCITTEWILQAIKKIKKQKQRPSDDRICNVVSSSHGLSKNEILEELELNVQDGNVLRVYNKGVASYKDPAQRGGTTMRSRSVIITKTTELFRFIKTAIKDLREPKGLSLKSIEKYVREKCTVELASGVDLNAQLRLALKRSVQAGKLVKNGRHYKLSPPNRGGRASNGLEVASSSHSSSPMHESPSGDDSSDSGNIPRKQDLQLSSSSGFHVQSKKGFKDKKLKKAGRKHVLEAAASVKKRYQSKLGKNSKLKIKAIEDDSAKSLSCPYPGCDGSGNVSDKFKSHKMLYACPRCPPEERPPRSNNRRSSLSNLQSPGRDRKQKQSSSPGRRGSVSKSEPVTISNSDGSSGDEREPIPSQETSLYTPKVKPKGLIDGLTKFFTPTNKRKTRVYPSHLADFRILKGTMKKKSKIKHISKENQKDRDRDSNNKSTDSSNASSLSSTSSILSHPPQMLKSGSGQLKGLFDGLSHLYNPPTETRKRGAPMYVPPRRGRRPSSATSAAFQQPAKLSSASLGLEPVCAAVKSQSSTQGEVVTKSVPSSLSSSAARGRVSAASCGRRPATPTLQLTDNKQSVRSSGIISTPIATSAGRGSAGRGRGHKPSGSPGSPPNKPRSSLPRGVTEHDVNMFKKAQEKALAVIMPQYTLG</sequence>
<evidence type="ECO:0000256" key="6">
    <source>
        <dbReference type="ARBA" id="ARBA00022853"/>
    </source>
</evidence>
<evidence type="ECO:0000256" key="8">
    <source>
        <dbReference type="ARBA" id="ARBA00023163"/>
    </source>
</evidence>
<feature type="compositionally biased region" description="Polar residues" evidence="10">
    <location>
        <begin position="208"/>
        <end position="217"/>
    </location>
</feature>
<dbReference type="SMART" id="SM00526">
    <property type="entry name" value="H15"/>
    <property type="match status" value="1"/>
</dbReference>
<dbReference type="InterPro" id="IPR036390">
    <property type="entry name" value="WH_DNA-bd_sf"/>
</dbReference>
<keyword evidence="13" id="KW-1185">Reference proteome</keyword>
<feature type="compositionally biased region" description="Low complexity" evidence="10">
    <location>
        <begin position="539"/>
        <end position="565"/>
    </location>
</feature>
<keyword evidence="5" id="KW-0862">Zinc</keyword>
<organism evidence="13 14">
    <name type="scientific">Saccoglossus kowalevskii</name>
    <name type="common">Acorn worm</name>
    <dbReference type="NCBI Taxonomy" id="10224"/>
    <lineage>
        <taxon>Eukaryota</taxon>
        <taxon>Metazoa</taxon>
        <taxon>Hemichordata</taxon>
        <taxon>Enteropneusta</taxon>
        <taxon>Harrimaniidae</taxon>
        <taxon>Saccoglossus</taxon>
    </lineage>
</organism>
<reference evidence="14" key="1">
    <citation type="submission" date="2025-08" db="UniProtKB">
        <authorList>
            <consortium name="RefSeq"/>
        </authorList>
    </citation>
    <scope>IDENTIFICATION</scope>
    <source>
        <tissue evidence="14">Testes</tissue>
    </source>
</reference>
<feature type="non-terminal residue" evidence="14">
    <location>
        <position position="652"/>
    </location>
</feature>
<evidence type="ECO:0000256" key="5">
    <source>
        <dbReference type="ARBA" id="ARBA00022833"/>
    </source>
</evidence>
<dbReference type="PROSITE" id="PS51802">
    <property type="entry name" value="ZF_CCHHC"/>
    <property type="match status" value="1"/>
</dbReference>
<feature type="compositionally biased region" description="Basic and acidic residues" evidence="10">
    <location>
        <begin position="421"/>
        <end position="434"/>
    </location>
</feature>
<feature type="compositionally biased region" description="Low complexity" evidence="10">
    <location>
        <begin position="308"/>
        <end position="322"/>
    </location>
</feature>
<evidence type="ECO:0000256" key="1">
    <source>
        <dbReference type="ARBA" id="ARBA00004123"/>
    </source>
</evidence>
<feature type="domain" description="H15" evidence="11">
    <location>
        <begin position="89"/>
        <end position="164"/>
    </location>
</feature>
<feature type="region of interest" description="Disordered" evidence="10">
    <location>
        <begin position="301"/>
        <end position="375"/>
    </location>
</feature>
<feature type="compositionally biased region" description="Basic residues" evidence="10">
    <location>
        <begin position="219"/>
        <end position="233"/>
    </location>
</feature>
<keyword evidence="8" id="KW-0804">Transcription</keyword>
<dbReference type="Gene3D" id="1.10.10.10">
    <property type="entry name" value="Winged helix-like DNA-binding domain superfamily/Winged helix DNA-binding domain"/>
    <property type="match status" value="1"/>
</dbReference>